<keyword evidence="2" id="KW-0812">Transmembrane</keyword>
<dbReference type="InterPro" id="IPR001841">
    <property type="entry name" value="Znf_RING"/>
</dbReference>
<keyword evidence="1" id="KW-0863">Zinc-finger</keyword>
<dbReference type="EMBL" id="HBIO01003683">
    <property type="protein sequence ID" value="CAE0457697.1"/>
    <property type="molecule type" value="Transcribed_RNA"/>
</dbReference>
<feature type="transmembrane region" description="Helical" evidence="2">
    <location>
        <begin position="6"/>
        <end position="31"/>
    </location>
</feature>
<accession>A0A7S3PWD7</accession>
<dbReference type="GO" id="GO:0008270">
    <property type="term" value="F:zinc ion binding"/>
    <property type="evidence" value="ECO:0007669"/>
    <property type="project" value="UniProtKB-KW"/>
</dbReference>
<dbReference type="AlphaFoldDB" id="A0A7S3PWD7"/>
<evidence type="ECO:0000256" key="2">
    <source>
        <dbReference type="SAM" id="Phobius"/>
    </source>
</evidence>
<keyword evidence="1" id="KW-0862">Zinc</keyword>
<reference evidence="4" key="1">
    <citation type="submission" date="2021-01" db="EMBL/GenBank/DDBJ databases">
        <authorList>
            <person name="Corre E."/>
            <person name="Pelletier E."/>
            <person name="Niang G."/>
            <person name="Scheremetjew M."/>
            <person name="Finn R."/>
            <person name="Kale V."/>
            <person name="Holt S."/>
            <person name="Cochrane G."/>
            <person name="Meng A."/>
            <person name="Brown T."/>
            <person name="Cohen L."/>
        </authorList>
    </citation>
    <scope>NUCLEOTIDE SEQUENCE</scope>
    <source>
        <strain evidence="4">MM31A-1</strain>
    </source>
</reference>
<proteinExistence type="predicted"/>
<gene>
    <name evidence="4" type="ORF">CDEB00056_LOCUS2538</name>
</gene>
<dbReference type="Gene3D" id="3.30.40.10">
    <property type="entry name" value="Zinc/RING finger domain, C3HC4 (zinc finger)"/>
    <property type="match status" value="1"/>
</dbReference>
<dbReference type="InterPro" id="IPR013083">
    <property type="entry name" value="Znf_RING/FYVE/PHD"/>
</dbReference>
<dbReference type="PANTHER" id="PTHR45676">
    <property type="entry name" value="RING-H2 FINGER PROTEIN ATL51-RELATED"/>
    <property type="match status" value="1"/>
</dbReference>
<dbReference type="SMART" id="SM00184">
    <property type="entry name" value="RING"/>
    <property type="match status" value="1"/>
</dbReference>
<keyword evidence="1" id="KW-0479">Metal-binding</keyword>
<name>A0A7S3PWD7_9STRA</name>
<dbReference type="CDD" id="cd16454">
    <property type="entry name" value="RING-H2_PA-TM-RING"/>
    <property type="match status" value="1"/>
</dbReference>
<evidence type="ECO:0000256" key="1">
    <source>
        <dbReference type="PROSITE-ProRule" id="PRU00175"/>
    </source>
</evidence>
<dbReference type="UniPathway" id="UPA00143"/>
<organism evidence="4">
    <name type="scientific">Chaetoceros debilis</name>
    <dbReference type="NCBI Taxonomy" id="122233"/>
    <lineage>
        <taxon>Eukaryota</taxon>
        <taxon>Sar</taxon>
        <taxon>Stramenopiles</taxon>
        <taxon>Ochrophyta</taxon>
        <taxon>Bacillariophyta</taxon>
        <taxon>Coscinodiscophyceae</taxon>
        <taxon>Chaetocerotophycidae</taxon>
        <taxon>Chaetocerotales</taxon>
        <taxon>Chaetocerotaceae</taxon>
        <taxon>Chaetoceros</taxon>
    </lineage>
</organism>
<sequence>MTNSWFGWVIICFLILWIVALVGFTCLALLLRCVDCNEHGDIVIKKLGLRFRRNLGERSLVTKEVKDHASLDHKLCQHKEKQSSGNEIEEKMRDDYSSDGDGGFQRCAICLEHFKVGEKVSWAKHLSSCQHSFHPDCIKPWISKHSGCPCCRSQIIDKHDLVVDVCCDRRGKKTARNELRNMIDEDRQKGEFCSVHGLVFPSPVENKRPPNIEEQRLDETAQFSVASMSDKKKILLMPRSRSPLLSAIVDTCSSNTRESLNTLGLDLELNMKVDDADTESVPGNEQNSTLDINEIPKRNDHIEKFKYDEEEEAPPSPPRTIKLGFYQGADEEELKQAESPRCVGDMI</sequence>
<dbReference type="Pfam" id="PF13639">
    <property type="entry name" value="zf-RING_2"/>
    <property type="match status" value="1"/>
</dbReference>
<dbReference type="SUPFAM" id="SSF57850">
    <property type="entry name" value="RING/U-box"/>
    <property type="match status" value="1"/>
</dbReference>
<dbReference type="PROSITE" id="PS50089">
    <property type="entry name" value="ZF_RING_2"/>
    <property type="match status" value="1"/>
</dbReference>
<evidence type="ECO:0000259" key="3">
    <source>
        <dbReference type="PROSITE" id="PS50089"/>
    </source>
</evidence>
<dbReference type="PANTHER" id="PTHR45676:SF178">
    <property type="entry name" value="RING-TYPE E3 UBIQUITIN TRANSFERASE"/>
    <property type="match status" value="1"/>
</dbReference>
<keyword evidence="2" id="KW-0472">Membrane</keyword>
<protein>
    <recommendedName>
        <fullName evidence="3">RING-type domain-containing protein</fullName>
    </recommendedName>
</protein>
<evidence type="ECO:0000313" key="4">
    <source>
        <dbReference type="EMBL" id="CAE0457697.1"/>
    </source>
</evidence>
<dbReference type="GO" id="GO:0016567">
    <property type="term" value="P:protein ubiquitination"/>
    <property type="evidence" value="ECO:0007669"/>
    <property type="project" value="UniProtKB-UniPathway"/>
</dbReference>
<keyword evidence="2" id="KW-1133">Transmembrane helix</keyword>
<feature type="domain" description="RING-type" evidence="3">
    <location>
        <begin position="107"/>
        <end position="152"/>
    </location>
</feature>